<proteinExistence type="inferred from homology"/>
<keyword evidence="2" id="KW-0805">Transcription regulation</keyword>
<dbReference type="PANTHER" id="PTHR13935">
    <property type="entry name" value="ACHAETE-SCUTE TRANSCRIPTION FACTOR-RELATED"/>
    <property type="match status" value="1"/>
</dbReference>
<feature type="domain" description="BHLH" evidence="5">
    <location>
        <begin position="10"/>
        <end position="65"/>
    </location>
</feature>
<evidence type="ECO:0000256" key="3">
    <source>
        <dbReference type="ARBA" id="ARBA00023163"/>
    </source>
</evidence>
<dbReference type="PANTHER" id="PTHR13935:SF46">
    <property type="entry name" value="TRANSCRIPTION FACTOR BHLH167-RELATED"/>
    <property type="match status" value="1"/>
</dbReference>
<dbReference type="RefSeq" id="XP_039145224.1">
    <property type="nucleotide sequence ID" value="XM_039289290.1"/>
</dbReference>
<evidence type="ECO:0000313" key="8">
    <source>
        <dbReference type="RefSeq" id="XP_039145224.1"/>
    </source>
</evidence>
<dbReference type="GO" id="GO:0000977">
    <property type="term" value="F:RNA polymerase II transcription regulatory region sequence-specific DNA binding"/>
    <property type="evidence" value="ECO:0007669"/>
    <property type="project" value="TreeGrafter"/>
</dbReference>
<feature type="coiled-coil region" evidence="4">
    <location>
        <begin position="55"/>
        <end position="89"/>
    </location>
</feature>
<keyword evidence="3" id="KW-0804">Transcription</keyword>
<reference evidence="7 8" key="1">
    <citation type="submission" date="2025-04" db="UniProtKB">
        <authorList>
            <consortium name="RefSeq"/>
        </authorList>
    </citation>
    <scope>IDENTIFICATION</scope>
</reference>
<dbReference type="InterPro" id="IPR015660">
    <property type="entry name" value="MASH1/Ascl1a-like"/>
</dbReference>
<organism evidence="6 8">
    <name type="scientific">Dioscorea cayennensis subsp. rotundata</name>
    <name type="common">White Guinea yam</name>
    <name type="synonym">Dioscorea rotundata</name>
    <dbReference type="NCBI Taxonomy" id="55577"/>
    <lineage>
        <taxon>Eukaryota</taxon>
        <taxon>Viridiplantae</taxon>
        <taxon>Streptophyta</taxon>
        <taxon>Embryophyta</taxon>
        <taxon>Tracheophyta</taxon>
        <taxon>Spermatophyta</taxon>
        <taxon>Magnoliopsida</taxon>
        <taxon>Liliopsida</taxon>
        <taxon>Dioscoreales</taxon>
        <taxon>Dioscoreaceae</taxon>
        <taxon>Dioscorea</taxon>
    </lineage>
</organism>
<evidence type="ECO:0000313" key="7">
    <source>
        <dbReference type="RefSeq" id="XP_039145223.1"/>
    </source>
</evidence>
<dbReference type="Gene3D" id="4.10.280.10">
    <property type="entry name" value="Helix-loop-helix DNA-binding domain"/>
    <property type="match status" value="1"/>
</dbReference>
<dbReference type="GeneID" id="120282468"/>
<dbReference type="SUPFAM" id="SSF47459">
    <property type="entry name" value="HLH, helix-loop-helix DNA-binding domain"/>
    <property type="match status" value="1"/>
</dbReference>
<dbReference type="InterPro" id="IPR011598">
    <property type="entry name" value="bHLH_dom"/>
</dbReference>
<evidence type="ECO:0000259" key="5">
    <source>
        <dbReference type="PROSITE" id="PS50888"/>
    </source>
</evidence>
<dbReference type="AlphaFoldDB" id="A0AB40D0P0"/>
<evidence type="ECO:0000313" key="6">
    <source>
        <dbReference type="Proteomes" id="UP001515500"/>
    </source>
</evidence>
<protein>
    <submittedName>
        <fullName evidence="7 8">Uncharacterized protein LOC120282468 isoform X1</fullName>
    </submittedName>
</protein>
<dbReference type="PROSITE" id="PS50888">
    <property type="entry name" value="BHLH"/>
    <property type="match status" value="1"/>
</dbReference>
<evidence type="ECO:0000256" key="1">
    <source>
        <dbReference type="ARBA" id="ARBA00005510"/>
    </source>
</evidence>
<gene>
    <name evidence="7 8" type="primary">LOC120282468</name>
</gene>
<dbReference type="SMART" id="SM00353">
    <property type="entry name" value="HLH"/>
    <property type="match status" value="1"/>
</dbReference>
<name>A0AB40D0P0_DIOCR</name>
<accession>A0AB40D0P0</accession>
<dbReference type="InterPro" id="IPR036638">
    <property type="entry name" value="HLH_DNA-bd_sf"/>
</dbReference>
<dbReference type="Pfam" id="PF00010">
    <property type="entry name" value="HLH"/>
    <property type="match status" value="1"/>
</dbReference>
<dbReference type="RefSeq" id="XP_039145223.1">
    <property type="nucleotide sequence ID" value="XM_039289289.1"/>
</dbReference>
<evidence type="ECO:0000256" key="4">
    <source>
        <dbReference type="SAM" id="Coils"/>
    </source>
</evidence>
<evidence type="ECO:0000256" key="2">
    <source>
        <dbReference type="ARBA" id="ARBA00023015"/>
    </source>
</evidence>
<dbReference type="GO" id="GO:0090575">
    <property type="term" value="C:RNA polymerase II transcription regulator complex"/>
    <property type="evidence" value="ECO:0007669"/>
    <property type="project" value="TreeGrafter"/>
</dbReference>
<dbReference type="Proteomes" id="UP001515500">
    <property type="component" value="Chromosome 18"/>
</dbReference>
<comment type="similarity">
    <text evidence="1">Belongs to the bHLH protein family.</text>
</comment>
<dbReference type="GO" id="GO:0000981">
    <property type="term" value="F:DNA-binding transcription factor activity, RNA polymerase II-specific"/>
    <property type="evidence" value="ECO:0007669"/>
    <property type="project" value="TreeGrafter"/>
</dbReference>
<keyword evidence="6" id="KW-1185">Reference proteome</keyword>
<keyword evidence="4" id="KW-0175">Coiled coil</keyword>
<dbReference type="GO" id="GO:0046983">
    <property type="term" value="F:protein dimerization activity"/>
    <property type="evidence" value="ECO:0007669"/>
    <property type="project" value="InterPro"/>
</dbReference>
<sequence length="228" mass="25877">MQSGWCSKHAVKLERKIIEKNRRKHMKSLLLQLSSIIPQSQPSGSKNALKQKDILEEATSYVGKLRERVETLENEKTEMKMKMSMQRNQMMNINDRKVAVHVQCFDDCIKIVLMSTLNKCFKSYEVIRILGEEGAQVIHANLTRSGDKIVFVIHSQWSGTNPLETPGMCTSLGGTSEDETVLTWVLEPSVHNHYSQFSEICPQPRIELSPLSESSIGDPCTNRTDILE</sequence>